<feature type="domain" description="Neurotransmitter-gated ion-channel ligand-binding" evidence="3">
    <location>
        <begin position="110"/>
        <end position="149"/>
    </location>
</feature>
<dbReference type="InterPro" id="IPR036734">
    <property type="entry name" value="Neur_chan_lig-bd_sf"/>
</dbReference>
<dbReference type="Pfam" id="PF02931">
    <property type="entry name" value="Neur_chan_LBD"/>
    <property type="match status" value="1"/>
</dbReference>
<dbReference type="Proteomes" id="UP000335636">
    <property type="component" value="Unassembled WGS sequence"/>
</dbReference>
<evidence type="ECO:0000256" key="2">
    <source>
        <dbReference type="SAM" id="SignalP"/>
    </source>
</evidence>
<evidence type="ECO:0000259" key="3">
    <source>
        <dbReference type="Pfam" id="PF02931"/>
    </source>
</evidence>
<dbReference type="SUPFAM" id="SSF63712">
    <property type="entry name" value="Nicotinic receptor ligand binding domain-like"/>
    <property type="match status" value="1"/>
</dbReference>
<dbReference type="GO" id="GO:0016020">
    <property type="term" value="C:membrane"/>
    <property type="evidence" value="ECO:0007669"/>
    <property type="project" value="InterPro"/>
</dbReference>
<gene>
    <name evidence="4" type="ORF">MONAX_5E015125</name>
</gene>
<evidence type="ECO:0000313" key="5">
    <source>
        <dbReference type="Proteomes" id="UP000335636"/>
    </source>
</evidence>
<reference evidence="4" key="1">
    <citation type="submission" date="2019-04" db="EMBL/GenBank/DDBJ databases">
        <authorList>
            <person name="Alioto T."/>
            <person name="Alioto T."/>
        </authorList>
    </citation>
    <scope>NUCLEOTIDE SEQUENCE [LARGE SCALE GENOMIC DNA]</scope>
</reference>
<keyword evidence="2" id="KW-0732">Signal</keyword>
<feature type="region of interest" description="Disordered" evidence="1">
    <location>
        <begin position="157"/>
        <end position="210"/>
    </location>
</feature>
<dbReference type="Gene3D" id="2.70.170.10">
    <property type="entry name" value="Neurotransmitter-gated ion-channel ligand-binding domain"/>
    <property type="match status" value="1"/>
</dbReference>
<feature type="chain" id="PRO_5022668574" description="Neurotransmitter-gated ion-channel ligand-binding domain-containing protein" evidence="2">
    <location>
        <begin position="28"/>
        <end position="298"/>
    </location>
</feature>
<dbReference type="GO" id="GO:0005230">
    <property type="term" value="F:extracellular ligand-gated monoatomic ion channel activity"/>
    <property type="evidence" value="ECO:0007669"/>
    <property type="project" value="InterPro"/>
</dbReference>
<sequence>MGPSHSALPPWMKFGLWWPLLLPAGERLPYLWDFTAVCSRARWGDLLQHERVHRGLGAVHSSDGHYHSESSTGFEVGSGFTPHLTAEQADAHTDGGLCFDGKPRPHTQAEDRLFKHLFRGYNRWARPVPNTSDVVIVRFGLSIAQLIDVVGLSPQSRPLRTRLQTPGSSPGSPLQPPSPRPPPLQRGPQPVPPGLLQPLPLSPRSPSAAAGGCRTLGLAPLAHPVRWILLPSLSYRPGREEPNDDHQRLAEAVIAGPRLPAPSPDRGKLLHSRWVTPATWVIWLQVASPEDCACVVRL</sequence>
<organism evidence="4 5">
    <name type="scientific">Marmota monax</name>
    <name type="common">Woodchuck</name>
    <dbReference type="NCBI Taxonomy" id="9995"/>
    <lineage>
        <taxon>Eukaryota</taxon>
        <taxon>Metazoa</taxon>
        <taxon>Chordata</taxon>
        <taxon>Craniata</taxon>
        <taxon>Vertebrata</taxon>
        <taxon>Euteleostomi</taxon>
        <taxon>Mammalia</taxon>
        <taxon>Eutheria</taxon>
        <taxon>Euarchontoglires</taxon>
        <taxon>Glires</taxon>
        <taxon>Rodentia</taxon>
        <taxon>Sciuromorpha</taxon>
        <taxon>Sciuridae</taxon>
        <taxon>Xerinae</taxon>
        <taxon>Marmotini</taxon>
        <taxon>Marmota</taxon>
    </lineage>
</organism>
<accession>A0A5E4BIN8</accession>
<evidence type="ECO:0000313" key="4">
    <source>
        <dbReference type="EMBL" id="VTJ69437.1"/>
    </source>
</evidence>
<protein>
    <recommendedName>
        <fullName evidence="3">Neurotransmitter-gated ion-channel ligand-binding domain-containing protein</fullName>
    </recommendedName>
</protein>
<feature type="signal peptide" evidence="2">
    <location>
        <begin position="1"/>
        <end position="27"/>
    </location>
</feature>
<dbReference type="AlphaFoldDB" id="A0A5E4BIN8"/>
<keyword evidence="5" id="KW-1185">Reference proteome</keyword>
<dbReference type="InterPro" id="IPR006202">
    <property type="entry name" value="Neur_chan_lig-bd"/>
</dbReference>
<feature type="compositionally biased region" description="Pro residues" evidence="1">
    <location>
        <begin position="173"/>
        <end position="203"/>
    </location>
</feature>
<evidence type="ECO:0000256" key="1">
    <source>
        <dbReference type="SAM" id="MobiDB-lite"/>
    </source>
</evidence>
<comment type="caution">
    <text evidence="4">The sequence shown here is derived from an EMBL/GenBank/DDBJ whole genome shotgun (WGS) entry which is preliminary data.</text>
</comment>
<proteinExistence type="predicted"/>
<name>A0A5E4BIN8_MARMO</name>
<dbReference type="EMBL" id="CABDUW010000462">
    <property type="protein sequence ID" value="VTJ69437.1"/>
    <property type="molecule type" value="Genomic_DNA"/>
</dbReference>